<evidence type="ECO:0000313" key="2">
    <source>
        <dbReference type="EMBL" id="RPB26130.1"/>
    </source>
</evidence>
<feature type="non-terminal residue" evidence="2">
    <location>
        <position position="1"/>
    </location>
</feature>
<dbReference type="AlphaFoldDB" id="A0A3N4LTJ3"/>
<sequence length="68" mass="7774">LVTLLSKSPTEAPQVTITPSTTPTPAPKKPHDCLRRKVKRVIRGELRRIIREDTKRVTMEELKKRNSA</sequence>
<organism evidence="2 3">
    <name type="scientific">Terfezia boudieri ATCC MYA-4762</name>
    <dbReference type="NCBI Taxonomy" id="1051890"/>
    <lineage>
        <taxon>Eukaryota</taxon>
        <taxon>Fungi</taxon>
        <taxon>Dikarya</taxon>
        <taxon>Ascomycota</taxon>
        <taxon>Pezizomycotina</taxon>
        <taxon>Pezizomycetes</taxon>
        <taxon>Pezizales</taxon>
        <taxon>Pezizaceae</taxon>
        <taxon>Terfezia</taxon>
    </lineage>
</organism>
<dbReference type="InParanoid" id="A0A3N4LTJ3"/>
<accession>A0A3N4LTJ3</accession>
<protein>
    <submittedName>
        <fullName evidence="2">Uncharacterized protein</fullName>
    </submittedName>
</protein>
<evidence type="ECO:0000256" key="1">
    <source>
        <dbReference type="SAM" id="MobiDB-lite"/>
    </source>
</evidence>
<evidence type="ECO:0000313" key="3">
    <source>
        <dbReference type="Proteomes" id="UP000267821"/>
    </source>
</evidence>
<feature type="region of interest" description="Disordered" evidence="1">
    <location>
        <begin position="1"/>
        <end position="33"/>
    </location>
</feature>
<dbReference type="EMBL" id="ML121535">
    <property type="protein sequence ID" value="RPB26130.1"/>
    <property type="molecule type" value="Genomic_DNA"/>
</dbReference>
<proteinExistence type="predicted"/>
<feature type="compositionally biased region" description="Polar residues" evidence="1">
    <location>
        <begin position="1"/>
        <end position="15"/>
    </location>
</feature>
<keyword evidence="3" id="KW-1185">Reference proteome</keyword>
<reference evidence="2 3" key="1">
    <citation type="journal article" date="2018" name="Nat. Ecol. Evol.">
        <title>Pezizomycetes genomes reveal the molecular basis of ectomycorrhizal truffle lifestyle.</title>
        <authorList>
            <person name="Murat C."/>
            <person name="Payen T."/>
            <person name="Noel B."/>
            <person name="Kuo A."/>
            <person name="Morin E."/>
            <person name="Chen J."/>
            <person name="Kohler A."/>
            <person name="Krizsan K."/>
            <person name="Balestrini R."/>
            <person name="Da Silva C."/>
            <person name="Montanini B."/>
            <person name="Hainaut M."/>
            <person name="Levati E."/>
            <person name="Barry K.W."/>
            <person name="Belfiori B."/>
            <person name="Cichocki N."/>
            <person name="Clum A."/>
            <person name="Dockter R.B."/>
            <person name="Fauchery L."/>
            <person name="Guy J."/>
            <person name="Iotti M."/>
            <person name="Le Tacon F."/>
            <person name="Lindquist E.A."/>
            <person name="Lipzen A."/>
            <person name="Malagnac F."/>
            <person name="Mello A."/>
            <person name="Molinier V."/>
            <person name="Miyauchi S."/>
            <person name="Poulain J."/>
            <person name="Riccioni C."/>
            <person name="Rubini A."/>
            <person name="Sitrit Y."/>
            <person name="Splivallo R."/>
            <person name="Traeger S."/>
            <person name="Wang M."/>
            <person name="Zifcakova L."/>
            <person name="Wipf D."/>
            <person name="Zambonelli A."/>
            <person name="Paolocci F."/>
            <person name="Nowrousian M."/>
            <person name="Ottonello S."/>
            <person name="Baldrian P."/>
            <person name="Spatafora J.W."/>
            <person name="Henrissat B."/>
            <person name="Nagy L.G."/>
            <person name="Aury J.M."/>
            <person name="Wincker P."/>
            <person name="Grigoriev I.V."/>
            <person name="Bonfante P."/>
            <person name="Martin F.M."/>
        </authorList>
    </citation>
    <scope>NUCLEOTIDE SEQUENCE [LARGE SCALE GENOMIC DNA]</scope>
    <source>
        <strain evidence="2 3">ATCC MYA-4762</strain>
    </source>
</reference>
<gene>
    <name evidence="2" type="ORF">L211DRAFT_835498</name>
</gene>
<dbReference type="Proteomes" id="UP000267821">
    <property type="component" value="Unassembled WGS sequence"/>
</dbReference>
<name>A0A3N4LTJ3_9PEZI</name>